<dbReference type="RefSeq" id="WP_114705229.1">
    <property type="nucleotide sequence ID" value="NZ_QDKL01000001.1"/>
</dbReference>
<organism evidence="2 3">
    <name type="scientific">Halobacteriovorax vibrionivorans</name>
    <dbReference type="NCBI Taxonomy" id="2152716"/>
    <lineage>
        <taxon>Bacteria</taxon>
        <taxon>Pseudomonadati</taxon>
        <taxon>Bdellovibrionota</taxon>
        <taxon>Bacteriovoracia</taxon>
        <taxon>Bacteriovoracales</taxon>
        <taxon>Halobacteriovoraceae</taxon>
        <taxon>Halobacteriovorax</taxon>
    </lineage>
</organism>
<evidence type="ECO:0000256" key="1">
    <source>
        <dbReference type="SAM" id="SignalP"/>
    </source>
</evidence>
<feature type="signal peptide" evidence="1">
    <location>
        <begin position="1"/>
        <end position="19"/>
    </location>
</feature>
<protein>
    <recommendedName>
        <fullName evidence="4">Pre-toxin TG domain-containing protein</fullName>
    </recommendedName>
</protein>
<gene>
    <name evidence="2" type="ORF">DAY19_00525</name>
</gene>
<comment type="caution">
    <text evidence="2">The sequence shown here is derived from an EMBL/GenBank/DDBJ whole genome shotgun (WGS) entry which is preliminary data.</text>
</comment>
<feature type="chain" id="PRO_5045974049" description="Pre-toxin TG domain-containing protein" evidence="1">
    <location>
        <begin position="20"/>
        <end position="894"/>
    </location>
</feature>
<accession>A0ABY0IL76</accession>
<dbReference type="EMBL" id="QDKL01000001">
    <property type="protein sequence ID" value="RZF22284.1"/>
    <property type="molecule type" value="Genomic_DNA"/>
</dbReference>
<name>A0ABY0IL76_9BACT</name>
<reference evidence="3" key="1">
    <citation type="journal article" date="2019" name="Int. J. Syst. Evol. Microbiol.">
        <title>Halobacteriovorax valvorus sp. nov., a novel prokaryotic predator isolated from coastal seawater of China.</title>
        <authorList>
            <person name="Chen M.-X."/>
        </authorList>
    </citation>
    <scope>NUCLEOTIDE SEQUENCE [LARGE SCALE GENOMIC DNA]</scope>
    <source>
        <strain evidence="3">BL9</strain>
    </source>
</reference>
<sequence>MRKLLSSIIILFLSFNVLAFSNSDIIDQFRSFGSVTDTYDYISCSSESSVKGPLSEDTFQSFCEVVKNSDACKDVEEDEKITCESIDENEIDITSFSFIYNCFRGLWRSLVNLFEFVVEMIKGSLGYVFDSELRQEKNEALGEYYDSFKNYLAIEFDKAYEETGDDVDASLLVAKDIMKMGMDAISDMIKDTYYTLGCYNQKARQARVCEIVGEVIMPPAAAVALIFKGPKMVKRLKEVVSEHTKKPQSSIVSDEDLAKKKAARALSPEEARNSNTRAISAKLEEIIKEEEINFLSAPQIGQGIQLVAIRSKENRIRKFANPVIKSDNGNELSISYLDIDTGKIINENINNVDRKRIIAAIDRLNGRRFNFQDDSYYNSLGIKGTQELNESQKNQLGQMINGLNKDEQQKFKAYAQRLGEDISDIRNPRSLVSSLNDGDAYSDVLSLYSNIVKSSSSAQKFKKFDQWVKSDAHALYLYDFLLKDGVEKNSDSLRYLMARNEYFKNVRPIRGPPGTLVTFSFEKESNIEDITLWFKTTGISDEEWLQIPSDERLKRIKDATNVKKDSVSENRITGTEFKPKYIGGYSQELGHDSSDKSYTWEIANKKYEINLERTLDEVSEVSKFTGERHSFHTHVVFDMPKDYKHFDRFQLWSKQANDYLYLKGMEEGLHGNYLTSVAHFDSDAPKRARASVNNTLPSSLSSISLQSHKFFSMGIRGNLYGKSPIENHTKIGLELRDTTRKLDILGDHMRKITTTVQEFKWESLPNEVTRSNMPIVRVNEDMIDNDLKGIVSDPFLNRLKSDVVTASIALNRFEEGRYFDYQRGTFRELTSEDKKQIVEARHYFIDEMGKIDRELIEMKRKGESFEKEDVEMAVQMTLSEWAKMARVSRFYDGI</sequence>
<evidence type="ECO:0000313" key="3">
    <source>
        <dbReference type="Proteomes" id="UP000443582"/>
    </source>
</evidence>
<proteinExistence type="predicted"/>
<keyword evidence="3" id="KW-1185">Reference proteome</keyword>
<keyword evidence="1" id="KW-0732">Signal</keyword>
<dbReference type="Proteomes" id="UP000443582">
    <property type="component" value="Unassembled WGS sequence"/>
</dbReference>
<evidence type="ECO:0008006" key="4">
    <source>
        <dbReference type="Google" id="ProtNLM"/>
    </source>
</evidence>
<evidence type="ECO:0000313" key="2">
    <source>
        <dbReference type="EMBL" id="RZF22284.1"/>
    </source>
</evidence>